<protein>
    <submittedName>
        <fullName evidence="2">Uncharacterized protein</fullName>
    </submittedName>
</protein>
<accession>A0ABW1YI57</accession>
<dbReference type="RefSeq" id="WP_380083722.1">
    <property type="nucleotide sequence ID" value="NZ_JBHSWD010000002.1"/>
</dbReference>
<keyword evidence="3" id="KW-1185">Reference proteome</keyword>
<evidence type="ECO:0000313" key="1">
    <source>
        <dbReference type="EMBL" id="MFC6592604.1"/>
    </source>
</evidence>
<name>A0ABW1YI57_9DEIO</name>
<gene>
    <name evidence="1" type="ORF">ACFP81_11780</name>
    <name evidence="2" type="ORF">ACFP81_13310</name>
</gene>
<proteinExistence type="predicted"/>
<organism evidence="2 3">
    <name type="scientific">Deinococcus lacus</name>
    <dbReference type="NCBI Taxonomy" id="392561"/>
    <lineage>
        <taxon>Bacteria</taxon>
        <taxon>Thermotogati</taxon>
        <taxon>Deinococcota</taxon>
        <taxon>Deinococci</taxon>
        <taxon>Deinococcales</taxon>
        <taxon>Deinococcaceae</taxon>
        <taxon>Deinococcus</taxon>
    </lineage>
</organism>
<evidence type="ECO:0000313" key="2">
    <source>
        <dbReference type="EMBL" id="MFC6592877.1"/>
    </source>
</evidence>
<dbReference type="Proteomes" id="UP001596297">
    <property type="component" value="Unassembled WGS sequence"/>
</dbReference>
<reference evidence="2" key="3">
    <citation type="submission" date="2024-09" db="EMBL/GenBank/DDBJ databases">
        <authorList>
            <person name="Sun Q."/>
            <person name="Mori K."/>
        </authorList>
    </citation>
    <scope>NUCLEOTIDE SEQUENCE</scope>
    <source>
        <strain evidence="2">NBRC 112440</strain>
    </source>
</reference>
<dbReference type="EMBL" id="JBHSWD010000002">
    <property type="protein sequence ID" value="MFC6592877.1"/>
    <property type="molecule type" value="Genomic_DNA"/>
</dbReference>
<evidence type="ECO:0000313" key="3">
    <source>
        <dbReference type="Proteomes" id="UP001596297"/>
    </source>
</evidence>
<reference evidence="2" key="1">
    <citation type="journal article" date="2014" name="Int. J. Syst. Evol. Microbiol.">
        <title>Complete genome of a new Firmicutes species belonging to the dominant human colonic microbiota ('Ruminococcus bicirculans') reveals two chromosomes and a selective capacity to utilize plant glucans.</title>
        <authorList>
            <consortium name="NISC Comparative Sequencing Program"/>
            <person name="Wegmann U."/>
            <person name="Louis P."/>
            <person name="Goesmann A."/>
            <person name="Henrissat B."/>
            <person name="Duncan S.H."/>
            <person name="Flint H.J."/>
        </authorList>
    </citation>
    <scope>NUCLEOTIDE SEQUENCE</scope>
    <source>
        <strain evidence="2">NBRC 112440</strain>
    </source>
</reference>
<comment type="caution">
    <text evidence="2">The sequence shown here is derived from an EMBL/GenBank/DDBJ whole genome shotgun (WGS) entry which is preliminary data.</text>
</comment>
<sequence length="57" mass="6018">MKTYERSLLLAVTSSVSLGFLRGQVRRLAERGWRTGVAAHSAVPGALEAFTQAEGGG</sequence>
<reference evidence="3" key="2">
    <citation type="journal article" date="2019" name="Int. J. Syst. Evol. Microbiol.">
        <title>The Global Catalogue of Microorganisms (GCM) 10K type strain sequencing project: providing services to taxonomists for standard genome sequencing and annotation.</title>
        <authorList>
            <consortium name="The Broad Institute Genomics Platform"/>
            <consortium name="The Broad Institute Genome Sequencing Center for Infectious Disease"/>
            <person name="Wu L."/>
            <person name="Ma J."/>
        </authorList>
    </citation>
    <scope>NUCLEOTIDE SEQUENCE [LARGE SCALE GENOMIC DNA]</scope>
    <source>
        <strain evidence="3">CGMCC 1.15772</strain>
    </source>
</reference>
<dbReference type="EMBL" id="JBHSWD010000002">
    <property type="protein sequence ID" value="MFC6592604.1"/>
    <property type="molecule type" value="Genomic_DNA"/>
</dbReference>